<proteinExistence type="predicted"/>
<sequence>ADCILSLGPDLLLGSDHHLLTLGLQNFHRCGAEVLDPLSGCQCFSWVGVIILGRCLLLNKGPTAPAPCNSTVVASAGQRLVALCPVASTSAGDSTSSAPANRWGRRLASSTPKLCSCHWGGEPAAFFSILSSGCWDNMSVVLSPSCGGRLAKHTVTLPHCRLFSQDFRVVNWNFLIVPGKGSPTLLLSRDELQIRVELMFDSNIGCSPVLRTANNLGCSRQIRKPRNTL</sequence>
<evidence type="ECO:0000313" key="1">
    <source>
        <dbReference type="EMBL" id="PIO40245.1"/>
    </source>
</evidence>
<reference evidence="1" key="1">
    <citation type="submission" date="2017-08" db="EMBL/GenBank/DDBJ databases">
        <title>Assembly of the North American Bullfrog Genome.</title>
        <authorList>
            <person name="Warren R.L."/>
            <person name="Vandervalk B.P."/>
            <person name="Kucuk E."/>
            <person name="Birol I."/>
            <person name="Helbing C."/>
            <person name="Pandoh P."/>
            <person name="Behsaz B."/>
            <person name="Mohamadi H."/>
            <person name="Chu J."/>
            <person name="Jackman S."/>
            <person name="Hammond S.A."/>
            <person name="Veldhoen N."/>
            <person name="Kirk H."/>
            <person name="Zhao Y."/>
            <person name="Coope R."/>
            <person name="Pleasance S."/>
            <person name="Moore R."/>
            <person name="Holt R."/>
        </authorList>
    </citation>
    <scope>NUCLEOTIDE SEQUENCE</scope>
    <source>
        <strain evidence="1">Bruno</strain>
        <tissue evidence="1">Liver</tissue>
    </source>
</reference>
<dbReference type="AlphaFoldDB" id="A0A2G9SJF0"/>
<name>A0A2G9SJF0_AQUCT</name>
<organism evidence="1">
    <name type="scientific">Aquarana catesbeiana</name>
    <name type="common">American bullfrog</name>
    <name type="synonym">Rana catesbeiana</name>
    <dbReference type="NCBI Taxonomy" id="8400"/>
    <lineage>
        <taxon>Eukaryota</taxon>
        <taxon>Metazoa</taxon>
        <taxon>Chordata</taxon>
        <taxon>Craniata</taxon>
        <taxon>Vertebrata</taxon>
        <taxon>Euteleostomi</taxon>
        <taxon>Amphibia</taxon>
        <taxon>Batrachia</taxon>
        <taxon>Anura</taxon>
        <taxon>Neobatrachia</taxon>
        <taxon>Ranoidea</taxon>
        <taxon>Ranidae</taxon>
        <taxon>Aquarana</taxon>
    </lineage>
</organism>
<feature type="non-terminal residue" evidence="1">
    <location>
        <position position="229"/>
    </location>
</feature>
<gene>
    <name evidence="1" type="ORF">AB205_0060570</name>
</gene>
<accession>A0A2G9SJF0</accession>
<dbReference type="EMBL" id="KV922835">
    <property type="protein sequence ID" value="PIO40245.1"/>
    <property type="molecule type" value="Genomic_DNA"/>
</dbReference>
<protein>
    <submittedName>
        <fullName evidence="1">Uncharacterized protein</fullName>
    </submittedName>
</protein>
<feature type="non-terminal residue" evidence="1">
    <location>
        <position position="1"/>
    </location>
</feature>